<dbReference type="SUPFAM" id="SSF89260">
    <property type="entry name" value="Collagen-binding domain"/>
    <property type="match status" value="1"/>
</dbReference>
<comment type="caution">
    <text evidence="1">The sequence shown here is derived from an EMBL/GenBank/DDBJ whole genome shotgun (WGS) entry which is preliminary data.</text>
</comment>
<gene>
    <name evidence="1" type="ORF">SDC9_182936</name>
</gene>
<reference evidence="1" key="1">
    <citation type="submission" date="2019-08" db="EMBL/GenBank/DDBJ databases">
        <authorList>
            <person name="Kucharzyk K."/>
            <person name="Murdoch R.W."/>
            <person name="Higgins S."/>
            <person name="Loffler F."/>
        </authorList>
    </citation>
    <scope>NUCLEOTIDE SEQUENCE</scope>
</reference>
<dbReference type="AlphaFoldDB" id="A0A645H8Z3"/>
<sequence>MTVKAGSAAGTGGLKLDDAREYVLAVEAPKAAAGVNSAYTVTLSGILFDNRYNALDNNQWENAVALDPDNGIAGEYVGLGDARDWFRFELAGAGALDLALQPEVAKAARMTLYVYDETRQGLRKLRSGSDWSDLDLAAGRYFLEVVSADQGKGKKNTEYGIAVDFEPAIERRSFGGTLA</sequence>
<protein>
    <recommendedName>
        <fullName evidence="2">Peptidase C-terminal archaeal/bacterial domain-containing protein</fullName>
    </recommendedName>
</protein>
<dbReference type="Gene3D" id="2.60.120.380">
    <property type="match status" value="1"/>
</dbReference>
<accession>A0A645H8Z3</accession>
<organism evidence="1">
    <name type="scientific">bioreactor metagenome</name>
    <dbReference type="NCBI Taxonomy" id="1076179"/>
    <lineage>
        <taxon>unclassified sequences</taxon>
        <taxon>metagenomes</taxon>
        <taxon>ecological metagenomes</taxon>
    </lineage>
</organism>
<dbReference type="EMBL" id="VSSQ01089020">
    <property type="protein sequence ID" value="MPN35438.1"/>
    <property type="molecule type" value="Genomic_DNA"/>
</dbReference>
<evidence type="ECO:0000313" key="1">
    <source>
        <dbReference type="EMBL" id="MPN35438.1"/>
    </source>
</evidence>
<evidence type="ECO:0008006" key="2">
    <source>
        <dbReference type="Google" id="ProtNLM"/>
    </source>
</evidence>
<proteinExistence type="predicted"/>
<name>A0A645H8Z3_9ZZZZ</name>